<reference evidence="4" key="1">
    <citation type="journal article" date="2019" name="Int. J. Syst. Evol. Microbiol.">
        <title>The Global Catalogue of Microorganisms (GCM) 10K type strain sequencing project: providing services to taxonomists for standard genome sequencing and annotation.</title>
        <authorList>
            <consortium name="The Broad Institute Genomics Platform"/>
            <consortium name="The Broad Institute Genome Sequencing Center for Infectious Disease"/>
            <person name="Wu L."/>
            <person name="Ma J."/>
        </authorList>
    </citation>
    <scope>NUCLEOTIDE SEQUENCE [LARGE SCALE GENOMIC DNA]</scope>
    <source>
        <strain evidence="4">NBRC 106348</strain>
    </source>
</reference>
<accession>A0ABQ6I044</accession>
<evidence type="ECO:0000313" key="3">
    <source>
        <dbReference type="EMBL" id="GMA24101.1"/>
    </source>
</evidence>
<feature type="chain" id="PRO_5046537564" evidence="2">
    <location>
        <begin position="22"/>
        <end position="57"/>
    </location>
</feature>
<proteinExistence type="predicted"/>
<feature type="signal peptide" evidence="2">
    <location>
        <begin position="1"/>
        <end position="21"/>
    </location>
</feature>
<feature type="region of interest" description="Disordered" evidence="1">
    <location>
        <begin position="24"/>
        <end position="57"/>
    </location>
</feature>
<evidence type="ECO:0000313" key="4">
    <source>
        <dbReference type="Proteomes" id="UP001157091"/>
    </source>
</evidence>
<dbReference type="PROSITE" id="PS51257">
    <property type="entry name" value="PROKAR_LIPOPROTEIN"/>
    <property type="match status" value="1"/>
</dbReference>
<evidence type="ECO:0000256" key="2">
    <source>
        <dbReference type="SAM" id="SignalP"/>
    </source>
</evidence>
<organism evidence="3 4">
    <name type="scientific">Luteimicrobium album</name>
    <dbReference type="NCBI Taxonomy" id="1054550"/>
    <lineage>
        <taxon>Bacteria</taxon>
        <taxon>Bacillati</taxon>
        <taxon>Actinomycetota</taxon>
        <taxon>Actinomycetes</taxon>
        <taxon>Micrococcales</taxon>
        <taxon>Luteimicrobium</taxon>
    </lineage>
</organism>
<dbReference type="RefSeq" id="WP_284292980.1">
    <property type="nucleotide sequence ID" value="NZ_BSUK01000001.1"/>
</dbReference>
<feature type="compositionally biased region" description="Low complexity" evidence="1">
    <location>
        <begin position="30"/>
        <end position="46"/>
    </location>
</feature>
<sequence length="57" mass="5386">MRMRPALAVAVLAPALALAVAACSPEDDGGTSSTGGSTAAGASTAAVDPATCAEERP</sequence>
<dbReference type="EMBL" id="BSUK01000001">
    <property type="protein sequence ID" value="GMA24101.1"/>
    <property type="molecule type" value="Genomic_DNA"/>
</dbReference>
<dbReference type="Proteomes" id="UP001157091">
    <property type="component" value="Unassembled WGS sequence"/>
</dbReference>
<gene>
    <name evidence="3" type="ORF">GCM10025864_18600</name>
</gene>
<comment type="caution">
    <text evidence="3">The sequence shown here is derived from an EMBL/GenBank/DDBJ whole genome shotgun (WGS) entry which is preliminary data.</text>
</comment>
<name>A0ABQ6I044_9MICO</name>
<keyword evidence="4" id="KW-1185">Reference proteome</keyword>
<evidence type="ECO:0000256" key="1">
    <source>
        <dbReference type="SAM" id="MobiDB-lite"/>
    </source>
</evidence>
<keyword evidence="2" id="KW-0732">Signal</keyword>
<protein>
    <submittedName>
        <fullName evidence="3">Uncharacterized protein</fullName>
    </submittedName>
</protein>